<comment type="caution">
    <text evidence="2">The sequence shown here is derived from an EMBL/GenBank/DDBJ whole genome shotgun (WGS) entry which is preliminary data.</text>
</comment>
<evidence type="ECO:0000256" key="1">
    <source>
        <dbReference type="SAM" id="MobiDB-lite"/>
    </source>
</evidence>
<name>A0A955HXV7_9BACT</name>
<reference evidence="2" key="2">
    <citation type="journal article" date="2021" name="Microbiome">
        <title>Successional dynamics and alternative stable states in a saline activated sludge microbial community over 9 years.</title>
        <authorList>
            <person name="Wang Y."/>
            <person name="Ye J."/>
            <person name="Ju F."/>
            <person name="Liu L."/>
            <person name="Boyd J.A."/>
            <person name="Deng Y."/>
            <person name="Parks D.H."/>
            <person name="Jiang X."/>
            <person name="Yin X."/>
            <person name="Woodcroft B.J."/>
            <person name="Tyson G.W."/>
            <person name="Hugenholtz P."/>
            <person name="Polz M.F."/>
            <person name="Zhang T."/>
        </authorList>
    </citation>
    <scope>NUCLEOTIDE SEQUENCE</scope>
    <source>
        <strain evidence="2">HKST-UBA16</strain>
    </source>
</reference>
<dbReference type="AlphaFoldDB" id="A0A955HXV7"/>
<dbReference type="EMBL" id="JAGQLM010000164">
    <property type="protein sequence ID" value="MCA9375385.1"/>
    <property type="molecule type" value="Genomic_DNA"/>
</dbReference>
<sequence length="69" mass="7920">ELLGEDSSVKLEESGKPPLPSSLEEAIKEYPELDDVKGDLISVKLRGKYPKSKEDWYWLYKFLNSSTKD</sequence>
<feature type="region of interest" description="Disordered" evidence="1">
    <location>
        <begin position="1"/>
        <end position="23"/>
    </location>
</feature>
<gene>
    <name evidence="2" type="ORF">KC622_03575</name>
</gene>
<proteinExistence type="predicted"/>
<organism evidence="2 3">
    <name type="scientific">Candidatus Dojkabacteria bacterium</name>
    <dbReference type="NCBI Taxonomy" id="2099670"/>
    <lineage>
        <taxon>Bacteria</taxon>
        <taxon>Candidatus Dojkabacteria</taxon>
    </lineage>
</organism>
<feature type="non-terminal residue" evidence="2">
    <location>
        <position position="1"/>
    </location>
</feature>
<protein>
    <submittedName>
        <fullName evidence="2">Uncharacterized protein</fullName>
    </submittedName>
</protein>
<reference evidence="2" key="1">
    <citation type="submission" date="2020-04" db="EMBL/GenBank/DDBJ databases">
        <authorList>
            <person name="Zhang T."/>
        </authorList>
    </citation>
    <scope>NUCLEOTIDE SEQUENCE</scope>
    <source>
        <strain evidence="2">HKST-UBA16</strain>
    </source>
</reference>
<evidence type="ECO:0000313" key="3">
    <source>
        <dbReference type="Proteomes" id="UP000748332"/>
    </source>
</evidence>
<evidence type="ECO:0000313" key="2">
    <source>
        <dbReference type="EMBL" id="MCA9375385.1"/>
    </source>
</evidence>
<accession>A0A955HXV7</accession>
<dbReference type="Proteomes" id="UP000748332">
    <property type="component" value="Unassembled WGS sequence"/>
</dbReference>